<dbReference type="SUPFAM" id="SSF46785">
    <property type="entry name" value="Winged helix' DNA-binding domain"/>
    <property type="match status" value="1"/>
</dbReference>
<dbReference type="InterPro" id="IPR036390">
    <property type="entry name" value="WH_DNA-bd_sf"/>
</dbReference>
<dbReference type="InterPro" id="IPR036388">
    <property type="entry name" value="WH-like_DNA-bd_sf"/>
</dbReference>
<gene>
    <name evidence="1" type="ORF">MNBD_NITROSPINAE04-718</name>
</gene>
<dbReference type="PANTHER" id="PTHR30432:SF1">
    <property type="entry name" value="DNA-BINDING TRANSCRIPTIONAL DUAL REGULATOR MODE"/>
    <property type="match status" value="1"/>
</dbReference>
<reference evidence="1" key="1">
    <citation type="submission" date="2018-06" db="EMBL/GenBank/DDBJ databases">
        <authorList>
            <person name="Zhirakovskaya E."/>
        </authorList>
    </citation>
    <scope>NUCLEOTIDE SEQUENCE</scope>
</reference>
<evidence type="ECO:0000313" key="1">
    <source>
        <dbReference type="EMBL" id="VAX24601.1"/>
    </source>
</evidence>
<dbReference type="AlphaFoldDB" id="A0A3B1CDE2"/>
<organism evidence="1">
    <name type="scientific">hydrothermal vent metagenome</name>
    <dbReference type="NCBI Taxonomy" id="652676"/>
    <lineage>
        <taxon>unclassified sequences</taxon>
        <taxon>metagenomes</taxon>
        <taxon>ecological metagenomes</taxon>
    </lineage>
</organism>
<name>A0A3B1CDE2_9ZZZZ</name>
<protein>
    <submittedName>
        <fullName evidence="1">Uncharacterized protein</fullName>
    </submittedName>
</protein>
<dbReference type="PANTHER" id="PTHR30432">
    <property type="entry name" value="TRANSCRIPTIONAL REGULATOR MODE"/>
    <property type="match status" value="1"/>
</dbReference>
<dbReference type="InterPro" id="IPR051815">
    <property type="entry name" value="Molybdate_resp_trans_reg"/>
</dbReference>
<accession>A0A3B1CDE2</accession>
<dbReference type="Gene3D" id="1.10.10.10">
    <property type="entry name" value="Winged helix-like DNA-binding domain superfamily/Winged helix DNA-binding domain"/>
    <property type="match status" value="1"/>
</dbReference>
<proteinExistence type="predicted"/>
<sequence>MNVMKNRAKRQIGKDRAFTIKGRLWIEGKEGTFVGLGRVVLLDRIKRHGSISKAARSMSMSYRRAWKLVDSMNRQSAKPVVATVVGGKGGGGARVTDVGLAVIGQFWNLYKKLARFLEKENANLKL</sequence>
<dbReference type="EMBL" id="UOGA01000275">
    <property type="protein sequence ID" value="VAX24601.1"/>
    <property type="molecule type" value="Genomic_DNA"/>
</dbReference>